<dbReference type="EMBL" id="CP003620">
    <property type="protein sequence ID" value="AFZ11052.1"/>
    <property type="molecule type" value="Genomic_DNA"/>
</dbReference>
<organism evidence="4 5">
    <name type="scientific">Crinalium epipsammum PCC 9333</name>
    <dbReference type="NCBI Taxonomy" id="1173022"/>
    <lineage>
        <taxon>Bacteria</taxon>
        <taxon>Bacillati</taxon>
        <taxon>Cyanobacteriota</taxon>
        <taxon>Cyanophyceae</taxon>
        <taxon>Gomontiellales</taxon>
        <taxon>Gomontiellaceae</taxon>
        <taxon>Crinalium</taxon>
    </lineage>
</organism>
<dbReference type="KEGG" id="cep:Cri9333_0050"/>
<keyword evidence="4" id="KW-0418">Kinase</keyword>
<dbReference type="RefSeq" id="WP_015201196.1">
    <property type="nucleotide sequence ID" value="NC_019753.1"/>
</dbReference>
<dbReference type="InterPro" id="IPR020472">
    <property type="entry name" value="WD40_PAC1"/>
</dbReference>
<feature type="repeat" description="WD" evidence="3">
    <location>
        <begin position="665"/>
        <end position="706"/>
    </location>
</feature>
<dbReference type="InterPro" id="IPR001680">
    <property type="entry name" value="WD40_rpt"/>
</dbReference>
<dbReference type="Pfam" id="PF00400">
    <property type="entry name" value="WD40"/>
    <property type="match status" value="7"/>
</dbReference>
<dbReference type="Gene3D" id="2.130.10.10">
    <property type="entry name" value="YVTN repeat-like/Quinoprotein amine dehydrogenase"/>
    <property type="match status" value="3"/>
</dbReference>
<evidence type="ECO:0000256" key="2">
    <source>
        <dbReference type="ARBA" id="ARBA00022737"/>
    </source>
</evidence>
<dbReference type="PROSITE" id="PS00678">
    <property type="entry name" value="WD_REPEATS_1"/>
    <property type="match status" value="4"/>
</dbReference>
<name>K9VUB5_9CYAN</name>
<dbReference type="HOGENOM" id="CLU_386279_0_0_3"/>
<feature type="repeat" description="WD" evidence="3">
    <location>
        <begin position="630"/>
        <end position="664"/>
    </location>
</feature>
<reference evidence="4 5" key="1">
    <citation type="submission" date="2012-06" db="EMBL/GenBank/DDBJ databases">
        <title>Finished chromosome of genome of Crinalium epipsammum PCC 9333.</title>
        <authorList>
            <consortium name="US DOE Joint Genome Institute"/>
            <person name="Gugger M."/>
            <person name="Coursin T."/>
            <person name="Rippka R."/>
            <person name="Tandeau De Marsac N."/>
            <person name="Huntemann M."/>
            <person name="Wei C.-L."/>
            <person name="Han J."/>
            <person name="Detter J.C."/>
            <person name="Han C."/>
            <person name="Tapia R."/>
            <person name="Davenport K."/>
            <person name="Daligault H."/>
            <person name="Erkkila T."/>
            <person name="Gu W."/>
            <person name="Munk A.C.C."/>
            <person name="Teshima H."/>
            <person name="Xu Y."/>
            <person name="Chain P."/>
            <person name="Chen A."/>
            <person name="Krypides N."/>
            <person name="Mavromatis K."/>
            <person name="Markowitz V."/>
            <person name="Szeto E."/>
            <person name="Ivanova N."/>
            <person name="Mikhailova N."/>
            <person name="Ovchinnikova G."/>
            <person name="Pagani I."/>
            <person name="Pati A."/>
            <person name="Goodwin L."/>
            <person name="Peters L."/>
            <person name="Pitluck S."/>
            <person name="Woyke T."/>
            <person name="Kerfeld C."/>
        </authorList>
    </citation>
    <scope>NUCLEOTIDE SEQUENCE [LARGE SCALE GENOMIC DNA]</scope>
    <source>
        <strain evidence="4 5">PCC 9333</strain>
    </source>
</reference>
<dbReference type="SMART" id="SM00320">
    <property type="entry name" value="WD40"/>
    <property type="match status" value="7"/>
</dbReference>
<dbReference type="SUPFAM" id="SSF50978">
    <property type="entry name" value="WD40 repeat-like"/>
    <property type="match status" value="1"/>
</dbReference>
<dbReference type="CDD" id="cd00200">
    <property type="entry name" value="WD40"/>
    <property type="match status" value="1"/>
</dbReference>
<feature type="repeat" description="WD" evidence="3">
    <location>
        <begin position="791"/>
        <end position="831"/>
    </location>
</feature>
<dbReference type="eggNOG" id="COG2319">
    <property type="taxonomic scope" value="Bacteria"/>
</dbReference>
<keyword evidence="5" id="KW-1185">Reference proteome</keyword>
<dbReference type="PROSITE" id="PS50294">
    <property type="entry name" value="WD_REPEATS_REGION"/>
    <property type="match status" value="5"/>
</dbReference>
<dbReference type="PRINTS" id="PR00320">
    <property type="entry name" value="GPROTEINBRPT"/>
</dbReference>
<dbReference type="InterPro" id="IPR036322">
    <property type="entry name" value="WD40_repeat_dom_sf"/>
</dbReference>
<dbReference type="InterPro" id="IPR050505">
    <property type="entry name" value="WDR55/POC1"/>
</dbReference>
<keyword evidence="2" id="KW-0677">Repeat</keyword>
<dbReference type="OrthoDB" id="494465at2"/>
<dbReference type="PANTHER" id="PTHR44019">
    <property type="entry name" value="WD REPEAT-CONTAINING PROTEIN 55"/>
    <property type="match status" value="1"/>
</dbReference>
<sequence length="836" mass="94354">MSYLNKIDEVVKNLESYPNSLRIKKLVVLACTTVWITDAFQLNSISLKDLVRNLRELHPIFANLQQALYELANKLNKSTEYLLVAKMISREMEKLYRNDPGTLSIVNNNETEDFKSFLKPDVKLAVLDLEENQFAQVLKATVEIIDKNNISKSKIISYLPSTSKAIEFYHAFQSTYRKLFINYKEQGFLGELTNPQPSNQLRKSYQSVELLRRSLAKWFSSQEFSEIRNILLQELDPVEEIQLIIHSPNRNLLQLPWHLIFEQFLKNYTKAEIAFRINKNKNYSPRSVFIENIKLLAILGNYGLIDLETEEQEIAAIPNSEVLLLAEPVRQQLDNQIRHKNWNILFFSSSYGNKFEEIYFNRSEKFTIEEFKSFLKRAIASGLELAIINCSNGLEIAEKLADLEIPNLIILREHLPPRVAQSFLKLFLKACASGKSVYMAIREAREKLAPIENIFPGATWLPVIFQNPATEAVTALGLPQRENTQDLEEEDWSEQTITVSESLEIDNHDLDFEQSSPQLSQTTFYTNISLVKTISGFDSEVYAVVISPDGQKIVGGSGDLEHEDNAIYIWDIDTGNLINSLKGHLHWVYAVAITPDSKKIVSGSFDNTIKIWDINTNTIKPTNIEDYDRVNAIAISPDGKMIVSGCDDNTAKIWNLETGVLIKTLRSHSRRVNSVAISPDGQTLITGSDDHTIKVWSLATGSLIDTLTGHTKPVLCVVITPDGKNIISSSDDQTIKIWDLATGRLTATLTGHEKSVLAIAISPDGHTIVSSSLDKNIKIWDFNTGHLINTLSGHENIILCVAISPDGRKIVSSSYGEIRVWEVMEVTVSNSNHQLK</sequence>
<evidence type="ECO:0000313" key="5">
    <source>
        <dbReference type="Proteomes" id="UP000010472"/>
    </source>
</evidence>
<evidence type="ECO:0000313" key="4">
    <source>
        <dbReference type="EMBL" id="AFZ11052.1"/>
    </source>
</evidence>
<gene>
    <name evidence="4" type="ORF">Cri9333_0050</name>
</gene>
<feature type="repeat" description="WD" evidence="3">
    <location>
        <begin position="581"/>
        <end position="622"/>
    </location>
</feature>
<feature type="repeat" description="WD" evidence="3">
    <location>
        <begin position="707"/>
        <end position="748"/>
    </location>
</feature>
<dbReference type="PANTHER" id="PTHR44019:SF8">
    <property type="entry name" value="POC1 CENTRIOLAR PROTEIN HOMOLOG"/>
    <property type="match status" value="1"/>
</dbReference>
<feature type="repeat" description="WD" evidence="3">
    <location>
        <begin position="749"/>
        <end position="790"/>
    </location>
</feature>
<evidence type="ECO:0000256" key="1">
    <source>
        <dbReference type="ARBA" id="ARBA00022574"/>
    </source>
</evidence>
<dbReference type="GO" id="GO:0016905">
    <property type="term" value="F:myosin heavy chain kinase activity"/>
    <property type="evidence" value="ECO:0007669"/>
    <property type="project" value="UniProtKB-EC"/>
</dbReference>
<protein>
    <submittedName>
        <fullName evidence="4">(Myosin heavy-chain) kinase</fullName>
        <ecNumber evidence="4">2.7.11.7</ecNumber>
    </submittedName>
</protein>
<dbReference type="AlphaFoldDB" id="K9VUB5"/>
<keyword evidence="1 3" id="KW-0853">WD repeat</keyword>
<dbReference type="InterPro" id="IPR015943">
    <property type="entry name" value="WD40/YVTN_repeat-like_dom_sf"/>
</dbReference>
<keyword evidence="4" id="KW-0808">Transferase</keyword>
<accession>K9VUB5</accession>
<proteinExistence type="predicted"/>
<dbReference type="PROSITE" id="PS50082">
    <property type="entry name" value="WD_REPEATS_2"/>
    <property type="match status" value="6"/>
</dbReference>
<dbReference type="InterPro" id="IPR019775">
    <property type="entry name" value="WD40_repeat_CS"/>
</dbReference>
<dbReference type="Proteomes" id="UP000010472">
    <property type="component" value="Chromosome"/>
</dbReference>
<evidence type="ECO:0000256" key="3">
    <source>
        <dbReference type="PROSITE-ProRule" id="PRU00221"/>
    </source>
</evidence>
<dbReference type="EC" id="2.7.11.7" evidence="4"/>